<keyword evidence="2" id="KW-0812">Transmembrane</keyword>
<dbReference type="Pfam" id="PF17258">
    <property type="entry name" value="DUF5324"/>
    <property type="match status" value="1"/>
</dbReference>
<keyword evidence="2" id="KW-0472">Membrane</keyword>
<sequence length="245" mass="25313">MSFSDSARETATRTRDTAAQFADGAKQRLGPALDAFGPKAAQAAHHLRCQYDRHLAPQFGQAFANLPPEAQQNTLKALHRAQEAALAARLSAARAADQARATVGPRVAQAVEEARATVGPVAHEAQARGAAALTALQGNVSSAEISELAARNARKEQCNRLATGLAVAGLLAIGGGIVAWQWWRRHSNPEWLVEPPAPQEPRPAGAHAASTPVNGSGPEAVAESTDGSPTAGKDGPAAEDGPGSR</sequence>
<keyword evidence="2" id="KW-1133">Transmembrane helix</keyword>
<evidence type="ECO:0000313" key="4">
    <source>
        <dbReference type="Proteomes" id="UP000263377"/>
    </source>
</evidence>
<dbReference type="Proteomes" id="UP000263377">
    <property type="component" value="Unassembled WGS sequence"/>
</dbReference>
<evidence type="ECO:0000256" key="2">
    <source>
        <dbReference type="SAM" id="Phobius"/>
    </source>
</evidence>
<protein>
    <submittedName>
        <fullName evidence="3">Transcriptional regulator</fullName>
    </submittedName>
</protein>
<feature type="transmembrane region" description="Helical" evidence="2">
    <location>
        <begin position="161"/>
        <end position="183"/>
    </location>
</feature>
<reference evidence="3 4" key="1">
    <citation type="submission" date="2018-08" db="EMBL/GenBank/DDBJ databases">
        <title>Diversity &amp; Physiological Properties of Lignin-Decomposing Actinobacteria from Soil.</title>
        <authorList>
            <person name="Roh S.G."/>
            <person name="Kim S.B."/>
        </authorList>
    </citation>
    <scope>NUCLEOTIDE SEQUENCE [LARGE SCALE GENOMIC DNA]</scope>
    <source>
        <strain evidence="3 4">MMS17-GH009</strain>
    </source>
</reference>
<proteinExistence type="predicted"/>
<gene>
    <name evidence="3" type="ORF">DR950_25105</name>
</gene>
<feature type="region of interest" description="Disordered" evidence="1">
    <location>
        <begin position="193"/>
        <end position="245"/>
    </location>
</feature>
<evidence type="ECO:0000256" key="1">
    <source>
        <dbReference type="SAM" id="MobiDB-lite"/>
    </source>
</evidence>
<dbReference type="AlphaFoldDB" id="A0A372ZXM7"/>
<dbReference type="EMBL" id="QVIG01000001">
    <property type="protein sequence ID" value="RGD60613.1"/>
    <property type="molecule type" value="Genomic_DNA"/>
</dbReference>
<accession>A0A372ZXM7</accession>
<evidence type="ECO:0000313" key="3">
    <source>
        <dbReference type="EMBL" id="RGD60613.1"/>
    </source>
</evidence>
<dbReference type="InterPro" id="IPR035214">
    <property type="entry name" value="DUF5324"/>
</dbReference>
<organism evidence="3 4">
    <name type="scientific">Kitasatospora xanthocidica</name>
    <dbReference type="NCBI Taxonomy" id="83382"/>
    <lineage>
        <taxon>Bacteria</taxon>
        <taxon>Bacillati</taxon>
        <taxon>Actinomycetota</taxon>
        <taxon>Actinomycetes</taxon>
        <taxon>Kitasatosporales</taxon>
        <taxon>Streptomycetaceae</taxon>
        <taxon>Kitasatospora</taxon>
    </lineage>
</organism>
<name>A0A372ZXM7_9ACTN</name>
<dbReference type="RefSeq" id="WP_074001946.1">
    <property type="nucleotide sequence ID" value="NZ_QVIG01000001.1"/>
</dbReference>
<keyword evidence="4" id="KW-1185">Reference proteome</keyword>
<comment type="caution">
    <text evidence="3">The sequence shown here is derived from an EMBL/GenBank/DDBJ whole genome shotgun (WGS) entry which is preliminary data.</text>
</comment>